<keyword evidence="10" id="KW-0472">Membrane</keyword>
<dbReference type="GO" id="GO:0000813">
    <property type="term" value="C:ESCRT I complex"/>
    <property type="evidence" value="ECO:0007669"/>
    <property type="project" value="InterPro"/>
</dbReference>
<dbReference type="GO" id="GO:0015031">
    <property type="term" value="P:protein transport"/>
    <property type="evidence" value="ECO:0007669"/>
    <property type="project" value="UniProtKB-KW"/>
</dbReference>
<keyword evidence="9" id="KW-0729">SH3-binding</keyword>
<dbReference type="RefSeq" id="XP_018583521.1">
    <property type="nucleotide sequence ID" value="XM_018728005.2"/>
</dbReference>
<dbReference type="OrthoDB" id="6021306at2759"/>
<feature type="domain" description="UMA" evidence="15">
    <location>
        <begin position="223"/>
        <end position="273"/>
    </location>
</feature>
<evidence type="ECO:0000256" key="10">
    <source>
        <dbReference type="ARBA" id="ARBA00023136"/>
    </source>
</evidence>
<dbReference type="AlphaFoldDB" id="A0A8C9VWF0"/>
<protein>
    <recommendedName>
        <fullName evidence="4">Multivesicular body subunit 12A</fullName>
    </recommendedName>
    <alternativeName>
        <fullName evidence="12">ESCRT-I complex subunit MVB12A</fullName>
    </alternativeName>
    <alternativeName>
        <fullName evidence="11">Protein FAM125A</fullName>
    </alternativeName>
</protein>
<keyword evidence="6" id="KW-0963">Cytoplasm</keyword>
<dbReference type="InterPro" id="IPR023341">
    <property type="entry name" value="MABP"/>
</dbReference>
<feature type="compositionally biased region" description="Pro residues" evidence="14">
    <location>
        <begin position="174"/>
        <end position="191"/>
    </location>
</feature>
<evidence type="ECO:0000256" key="9">
    <source>
        <dbReference type="ARBA" id="ARBA00023036"/>
    </source>
</evidence>
<feature type="region of interest" description="Disordered" evidence="14">
    <location>
        <begin position="170"/>
        <end position="199"/>
    </location>
</feature>
<dbReference type="PANTHER" id="PTHR31612:SF2">
    <property type="entry name" value="MULTIVESICULAR BODY SUBUNIT 12A"/>
    <property type="match status" value="1"/>
</dbReference>
<dbReference type="PROSITE" id="PS51497">
    <property type="entry name" value="UMA"/>
    <property type="match status" value="1"/>
</dbReference>
<dbReference type="CTD" id="93343"/>
<dbReference type="Gene3D" id="2.100.10.50">
    <property type="match status" value="1"/>
</dbReference>
<evidence type="ECO:0000313" key="17">
    <source>
        <dbReference type="Ensembl" id="ENSSFOP00015065656.1"/>
    </source>
</evidence>
<reference evidence="17" key="3">
    <citation type="submission" date="2025-09" db="UniProtKB">
        <authorList>
            <consortium name="Ensembl"/>
        </authorList>
    </citation>
    <scope>IDENTIFICATION</scope>
</reference>
<evidence type="ECO:0000256" key="12">
    <source>
        <dbReference type="ARBA" id="ARBA00033024"/>
    </source>
</evidence>
<dbReference type="InterPro" id="IPR018798">
    <property type="entry name" value="MVB12A/B"/>
</dbReference>
<dbReference type="PROSITE" id="PS51498">
    <property type="entry name" value="MABP"/>
    <property type="match status" value="1"/>
</dbReference>
<dbReference type="Proteomes" id="UP000694397">
    <property type="component" value="Chromosome 1"/>
</dbReference>
<dbReference type="Ensembl" id="ENSSFOT00015073107.1">
    <property type="protein sequence ID" value="ENSSFOP00015065656.1"/>
    <property type="gene ID" value="ENSSFOG00015025919.1"/>
</dbReference>
<dbReference type="InterPro" id="IPR040335">
    <property type="entry name" value="MVB12A"/>
</dbReference>
<evidence type="ECO:0000256" key="4">
    <source>
        <dbReference type="ARBA" id="ARBA00017653"/>
    </source>
</evidence>
<dbReference type="FunFam" id="2.100.10.50:FF:000002">
    <property type="entry name" value="Multivesicular body subunit 12B"/>
    <property type="match status" value="1"/>
</dbReference>
<keyword evidence="5" id="KW-0813">Transport</keyword>
<evidence type="ECO:0000256" key="5">
    <source>
        <dbReference type="ARBA" id="ARBA00022448"/>
    </source>
</evidence>
<dbReference type="InterPro" id="IPR023340">
    <property type="entry name" value="UMA"/>
</dbReference>
<dbReference type="GeneID" id="108919755"/>
<evidence type="ECO:0000256" key="1">
    <source>
        <dbReference type="ARBA" id="ARBA00004496"/>
    </source>
</evidence>
<comment type="similarity">
    <text evidence="3">Belongs to the MVB12 family.</text>
</comment>
<dbReference type="GO" id="GO:0032510">
    <property type="term" value="P:endosome to lysosome transport via multivesicular body sorting pathway"/>
    <property type="evidence" value="ECO:0007669"/>
    <property type="project" value="TreeGrafter"/>
</dbReference>
<dbReference type="KEGG" id="sfm:108919755"/>
<accession>A0A8C9VWF0</accession>
<evidence type="ECO:0000256" key="7">
    <source>
        <dbReference type="ARBA" id="ARBA00022753"/>
    </source>
</evidence>
<dbReference type="GeneTree" id="ENSGT00940000160542"/>
<evidence type="ECO:0000256" key="2">
    <source>
        <dbReference type="ARBA" id="ARBA00004633"/>
    </source>
</evidence>
<evidence type="ECO:0000256" key="11">
    <source>
        <dbReference type="ARBA" id="ARBA00033002"/>
    </source>
</evidence>
<dbReference type="GO" id="GO:0005829">
    <property type="term" value="C:cytosol"/>
    <property type="evidence" value="ECO:0007669"/>
    <property type="project" value="TreeGrafter"/>
</dbReference>
<evidence type="ECO:0000256" key="8">
    <source>
        <dbReference type="ARBA" id="ARBA00022927"/>
    </source>
</evidence>
<comment type="subcellular location">
    <subcellularLocation>
        <location evidence="1">Cytoplasm</location>
    </subcellularLocation>
    <subcellularLocation>
        <location evidence="2">Late endosome membrane</location>
        <topology evidence="2">Peripheral membrane protein</topology>
    </subcellularLocation>
</comment>
<dbReference type="GO" id="GO:0019075">
    <property type="term" value="P:virus maturation"/>
    <property type="evidence" value="ECO:0007669"/>
    <property type="project" value="TreeGrafter"/>
</dbReference>
<feature type="region of interest" description="Disordered" evidence="14">
    <location>
        <begin position="272"/>
        <end position="291"/>
    </location>
</feature>
<evidence type="ECO:0000259" key="16">
    <source>
        <dbReference type="PROSITE" id="PS51498"/>
    </source>
</evidence>
<gene>
    <name evidence="17" type="primary">mvb12a</name>
</gene>
<keyword evidence="7" id="KW-0967">Endosome</keyword>
<dbReference type="GO" id="GO:0042058">
    <property type="term" value="P:regulation of epidermal growth factor receptor signaling pathway"/>
    <property type="evidence" value="ECO:0007669"/>
    <property type="project" value="TreeGrafter"/>
</dbReference>
<name>A0A8C9VWF0_SCLFO</name>
<dbReference type="GO" id="GO:0032801">
    <property type="term" value="P:receptor catabolic process"/>
    <property type="evidence" value="ECO:0007669"/>
    <property type="project" value="TreeGrafter"/>
</dbReference>
<evidence type="ECO:0000256" key="13">
    <source>
        <dbReference type="ARBA" id="ARBA00053101"/>
    </source>
</evidence>
<dbReference type="Pfam" id="PF10240">
    <property type="entry name" value="DUF2464"/>
    <property type="match status" value="1"/>
</dbReference>
<comment type="function">
    <text evidence="13">Component of the ESCRT-I complex, a regulator of vesicular trafficking process. Required for the sorting of endocytic ubiquitinated cargos into multivesicular bodies.</text>
</comment>
<dbReference type="GO" id="GO:0031902">
    <property type="term" value="C:late endosome membrane"/>
    <property type="evidence" value="ECO:0007669"/>
    <property type="project" value="UniProtKB-SubCell"/>
</dbReference>
<dbReference type="GO" id="GO:0046755">
    <property type="term" value="P:viral budding"/>
    <property type="evidence" value="ECO:0007669"/>
    <property type="project" value="TreeGrafter"/>
</dbReference>
<keyword evidence="18" id="KW-1185">Reference proteome</keyword>
<evidence type="ECO:0000259" key="15">
    <source>
        <dbReference type="PROSITE" id="PS51497"/>
    </source>
</evidence>
<evidence type="ECO:0000256" key="6">
    <source>
        <dbReference type="ARBA" id="ARBA00022490"/>
    </source>
</evidence>
<proteinExistence type="inferred from homology"/>
<feature type="compositionally biased region" description="Polar residues" evidence="14">
    <location>
        <begin position="282"/>
        <end position="291"/>
    </location>
</feature>
<evidence type="ECO:0000256" key="3">
    <source>
        <dbReference type="ARBA" id="ARBA00010432"/>
    </source>
</evidence>
<organism evidence="17 18">
    <name type="scientific">Scleropages formosus</name>
    <name type="common">Asian bonytongue</name>
    <name type="synonym">Osteoglossum formosum</name>
    <dbReference type="NCBI Taxonomy" id="113540"/>
    <lineage>
        <taxon>Eukaryota</taxon>
        <taxon>Metazoa</taxon>
        <taxon>Chordata</taxon>
        <taxon>Craniata</taxon>
        <taxon>Vertebrata</taxon>
        <taxon>Euteleostomi</taxon>
        <taxon>Actinopterygii</taxon>
        <taxon>Neopterygii</taxon>
        <taxon>Teleostei</taxon>
        <taxon>Osteoglossocephala</taxon>
        <taxon>Osteoglossomorpha</taxon>
        <taxon>Osteoglossiformes</taxon>
        <taxon>Osteoglossidae</taxon>
        <taxon>Scleropages</taxon>
    </lineage>
</organism>
<dbReference type="GO" id="GO:0017124">
    <property type="term" value="F:SH3 domain binding"/>
    <property type="evidence" value="ECO:0007669"/>
    <property type="project" value="UniProtKB-KW"/>
</dbReference>
<reference evidence="17" key="2">
    <citation type="submission" date="2025-08" db="UniProtKB">
        <authorList>
            <consortium name="Ensembl"/>
        </authorList>
    </citation>
    <scope>IDENTIFICATION</scope>
</reference>
<evidence type="ECO:0000256" key="14">
    <source>
        <dbReference type="SAM" id="MobiDB-lite"/>
    </source>
</evidence>
<evidence type="ECO:0000313" key="18">
    <source>
        <dbReference type="Proteomes" id="UP000694397"/>
    </source>
</evidence>
<keyword evidence="8" id="KW-0653">Protein transport</keyword>
<feature type="domain" description="MABP" evidence="16">
    <location>
        <begin position="11"/>
        <end position="150"/>
    </location>
</feature>
<reference evidence="17 18" key="1">
    <citation type="submission" date="2019-04" db="EMBL/GenBank/DDBJ databases">
        <authorList>
            <consortium name="Wellcome Sanger Institute Data Sharing"/>
        </authorList>
    </citation>
    <scope>NUCLEOTIDE SEQUENCE [LARGE SCALE GENOMIC DNA]</scope>
</reference>
<sequence length="291" mass="31904">MSVHEASSAPCRPLTAVAWTSSGSTCPRDFTLISTTHDGATANFVRGFGVKAGYYLCYSTNPTGGSVVSDIQLISEKDPMPHGYCYIPEYLEPKTSVFKKKRVCVRLVPLGSVEMAVLDIRVTAKSKVVLQHYTCLGDIHGYVLWSKKGPFSSPTPQAKPRSITLDIRQMSLDEPPPPLPLRPSNGPPAPPVGKLSHRRSNLETRDLSENLYDSSNINSVSAMDGVPFTLHPKFEAQPKGHVPEDSLKDIRIKSVQEIENEYNYTFLVEESAASRTRHRASLSAQSSNSTA</sequence>
<dbReference type="PANTHER" id="PTHR31612">
    <property type="entry name" value="MULTIVESICULAR BODY SUBUNIT 12A"/>
    <property type="match status" value="1"/>
</dbReference>